<dbReference type="Proteomes" id="UP000008281">
    <property type="component" value="Unassembled WGS sequence"/>
</dbReference>
<dbReference type="EMBL" id="DS268548">
    <property type="protein sequence ID" value="EFO88571.1"/>
    <property type="molecule type" value="Genomic_DNA"/>
</dbReference>
<proteinExistence type="predicted"/>
<dbReference type="HOGENOM" id="CLU_2401717_0_0_1"/>
<gene>
    <name evidence="1" type="ORF">CRE_13661</name>
</gene>
<name>E3N7J0_CAERE</name>
<protein>
    <submittedName>
        <fullName evidence="1">Uncharacterized protein</fullName>
    </submittedName>
</protein>
<evidence type="ECO:0000313" key="1">
    <source>
        <dbReference type="EMBL" id="EFO88571.1"/>
    </source>
</evidence>
<organism evidence="2">
    <name type="scientific">Caenorhabditis remanei</name>
    <name type="common">Caenorhabditis vulgaris</name>
    <dbReference type="NCBI Taxonomy" id="31234"/>
    <lineage>
        <taxon>Eukaryota</taxon>
        <taxon>Metazoa</taxon>
        <taxon>Ecdysozoa</taxon>
        <taxon>Nematoda</taxon>
        <taxon>Chromadorea</taxon>
        <taxon>Rhabditida</taxon>
        <taxon>Rhabditina</taxon>
        <taxon>Rhabditomorpha</taxon>
        <taxon>Rhabditoidea</taxon>
        <taxon>Rhabditidae</taxon>
        <taxon>Peloderinae</taxon>
        <taxon>Caenorhabditis</taxon>
    </lineage>
</organism>
<dbReference type="AlphaFoldDB" id="E3N7J0"/>
<evidence type="ECO:0000313" key="2">
    <source>
        <dbReference type="Proteomes" id="UP000008281"/>
    </source>
</evidence>
<reference evidence="1" key="1">
    <citation type="submission" date="2007-07" db="EMBL/GenBank/DDBJ databases">
        <title>PCAP assembly of the Caenorhabditis remanei genome.</title>
        <authorList>
            <consortium name="The Caenorhabditis remanei Sequencing Consortium"/>
            <person name="Wilson R.K."/>
        </authorList>
    </citation>
    <scope>NUCLEOTIDE SEQUENCE [LARGE SCALE GENOMIC DNA]</scope>
    <source>
        <strain evidence="1">PB4641</strain>
    </source>
</reference>
<dbReference type="InParanoid" id="E3N7J0"/>
<keyword evidence="2" id="KW-1185">Reference proteome</keyword>
<accession>E3N7J0</accession>
<sequence length="93" mass="10342">MVELPSGLNLLKTALGYATIGRVDTELIEGEAFHSSTSTSNSSFDFFNAHDLSSFGMTKQQDFDPFVARYANRLETFKKCPSRVVRTSSSSFF</sequence>